<keyword evidence="3" id="KW-0482">Metalloprotease</keyword>
<dbReference type="GO" id="GO:0004175">
    <property type="term" value="F:endopeptidase activity"/>
    <property type="evidence" value="ECO:0007669"/>
    <property type="project" value="UniProtKB-ARBA"/>
</dbReference>
<keyword evidence="3" id="KW-0378">Hydrolase</keyword>
<dbReference type="EMBL" id="VBPB01000094">
    <property type="protein sequence ID" value="TMQ72751.1"/>
    <property type="molecule type" value="Genomic_DNA"/>
</dbReference>
<keyword evidence="1" id="KW-1133">Transmembrane helix</keyword>
<feature type="domain" description="CAAX prenyl protease 2/Lysostaphin resistance protein A-like" evidence="2">
    <location>
        <begin position="113"/>
        <end position="211"/>
    </location>
</feature>
<dbReference type="PANTHER" id="PTHR35797:SF1">
    <property type="entry name" value="PROTEASE"/>
    <property type="match status" value="1"/>
</dbReference>
<feature type="transmembrane region" description="Helical" evidence="1">
    <location>
        <begin position="72"/>
        <end position="91"/>
    </location>
</feature>
<dbReference type="GO" id="GO:0008237">
    <property type="term" value="F:metallopeptidase activity"/>
    <property type="evidence" value="ECO:0007669"/>
    <property type="project" value="UniProtKB-KW"/>
</dbReference>
<proteinExistence type="predicted"/>
<dbReference type="GO" id="GO:0006508">
    <property type="term" value="P:proteolysis"/>
    <property type="evidence" value="ECO:0007669"/>
    <property type="project" value="UniProtKB-KW"/>
</dbReference>
<evidence type="ECO:0000256" key="1">
    <source>
        <dbReference type="SAM" id="Phobius"/>
    </source>
</evidence>
<dbReference type="InterPro" id="IPR042150">
    <property type="entry name" value="MmRce1-like"/>
</dbReference>
<evidence type="ECO:0000259" key="2">
    <source>
        <dbReference type="Pfam" id="PF02517"/>
    </source>
</evidence>
<dbReference type="AlphaFoldDB" id="A0A538UA23"/>
<gene>
    <name evidence="3" type="ORF">E6K81_06595</name>
</gene>
<keyword evidence="1" id="KW-0812">Transmembrane</keyword>
<reference evidence="3 4" key="1">
    <citation type="journal article" date="2019" name="Nat. Microbiol.">
        <title>Mediterranean grassland soil C-N compound turnover is dependent on rainfall and depth, and is mediated by genomically divergent microorganisms.</title>
        <authorList>
            <person name="Diamond S."/>
            <person name="Andeer P.F."/>
            <person name="Li Z."/>
            <person name="Crits-Christoph A."/>
            <person name="Burstein D."/>
            <person name="Anantharaman K."/>
            <person name="Lane K.R."/>
            <person name="Thomas B.C."/>
            <person name="Pan C."/>
            <person name="Northen T.R."/>
            <person name="Banfield J.F."/>
        </authorList>
    </citation>
    <scope>NUCLEOTIDE SEQUENCE [LARGE SCALE GENOMIC DNA]</scope>
    <source>
        <strain evidence="3">WS_11</strain>
    </source>
</reference>
<keyword evidence="1" id="KW-0472">Membrane</keyword>
<feature type="transmembrane region" description="Helical" evidence="1">
    <location>
        <begin position="234"/>
        <end position="252"/>
    </location>
</feature>
<feature type="transmembrane region" description="Helical" evidence="1">
    <location>
        <begin position="141"/>
        <end position="163"/>
    </location>
</feature>
<evidence type="ECO:0000313" key="3">
    <source>
        <dbReference type="EMBL" id="TMQ72751.1"/>
    </source>
</evidence>
<keyword evidence="3" id="KW-0645">Protease</keyword>
<protein>
    <submittedName>
        <fullName evidence="3">CPBP family intramembrane metalloprotease</fullName>
    </submittedName>
</protein>
<comment type="caution">
    <text evidence="3">The sequence shown here is derived from an EMBL/GenBank/DDBJ whole genome shotgun (WGS) entry which is preliminary data.</text>
</comment>
<feature type="transmembrane region" description="Helical" evidence="1">
    <location>
        <begin position="31"/>
        <end position="51"/>
    </location>
</feature>
<evidence type="ECO:0000313" key="4">
    <source>
        <dbReference type="Proteomes" id="UP000319771"/>
    </source>
</evidence>
<dbReference type="PANTHER" id="PTHR35797">
    <property type="entry name" value="PROTEASE-RELATED"/>
    <property type="match status" value="1"/>
</dbReference>
<dbReference type="Proteomes" id="UP000319771">
    <property type="component" value="Unassembled WGS sequence"/>
</dbReference>
<feature type="transmembrane region" description="Helical" evidence="1">
    <location>
        <begin position="97"/>
        <end position="120"/>
    </location>
</feature>
<feature type="transmembrane region" description="Helical" evidence="1">
    <location>
        <begin position="175"/>
        <end position="194"/>
    </location>
</feature>
<name>A0A538UA23_UNCEI</name>
<dbReference type="GO" id="GO:0080120">
    <property type="term" value="P:CAAX-box protein maturation"/>
    <property type="evidence" value="ECO:0007669"/>
    <property type="project" value="UniProtKB-ARBA"/>
</dbReference>
<dbReference type="InterPro" id="IPR003675">
    <property type="entry name" value="Rce1/LyrA-like_dom"/>
</dbReference>
<sequence>MLLYFVLAYAVTWSLWLAARAAPAQGPRGVLLLLGTFAPGLIALGLTARRAGRPGVVALLRRLVAWEVPGRWFGFALAYMAAIKLTAAGLHRLVTGAWPAFGAMPWTLMLGATLLSTLVGGQTGEEVGWRGYALPRLTARFGLGGASLLLGALWASWHLPLFLLFPEVDTFGQSFPLYLLEVMALSVAIAWLFASTRGSLLPVMLLHAAVNNTKDIVPSAEAGATNPWALSHSLVAWLTVALLWLCAGYFLVRMHRDPALARAVTAVAGD</sequence>
<organism evidence="3 4">
    <name type="scientific">Eiseniibacteriota bacterium</name>
    <dbReference type="NCBI Taxonomy" id="2212470"/>
    <lineage>
        <taxon>Bacteria</taxon>
        <taxon>Candidatus Eiseniibacteriota</taxon>
    </lineage>
</organism>
<accession>A0A538UA23</accession>
<dbReference type="Pfam" id="PF02517">
    <property type="entry name" value="Rce1-like"/>
    <property type="match status" value="1"/>
</dbReference>